<evidence type="ECO:0000256" key="5">
    <source>
        <dbReference type="ARBA" id="ARBA00022833"/>
    </source>
</evidence>
<feature type="region of interest" description="Disordered" evidence="9">
    <location>
        <begin position="161"/>
        <end position="235"/>
    </location>
</feature>
<dbReference type="GO" id="GO:0008270">
    <property type="term" value="F:zinc ion binding"/>
    <property type="evidence" value="ECO:0007669"/>
    <property type="project" value="UniProtKB-KW"/>
</dbReference>
<dbReference type="Gene3D" id="3.30.40.10">
    <property type="entry name" value="Zinc/RING finger domain, C3HC4 (zinc finger)"/>
    <property type="match status" value="1"/>
</dbReference>
<evidence type="ECO:0000256" key="8">
    <source>
        <dbReference type="PROSITE-ProRule" id="PRU00175"/>
    </source>
</evidence>
<sequence>MPNFPGMNQPQNGSGSGNTPPNPATSSQNTATQPTTTGGLPNQATQTSPQQPSQQPYHHHPYHPRPTQPSPNQAPPPMQPHFHQVPPQQQRAQFPFMDPISMAANVALPFVNYITNNAGNGAVQNPFGFPMQPMNVAPMPQQHAHTSNQIPFGGLRFTQPASQFQQQQQAQQPPPPNDVFMAYQPPSASGSGPNGQNLNSQQNLPPQQNHQNPHQNQPHVHYFHPQGHHHIHVHAMPRPPPNQVHSNFNPASAAFPPTPILYPLLHMPPHASVSAHGNMPANGQQPVHQNMQNMNGQQQQPGFHVHHQVFHPHGLQVHFNVSGAHPHHHHGPPQDTPHAASGSEQFGQNQPNDEVQQNQQQLPRPQPVRRGFNSDHHRLIQFGVNPPIQVFPHNIPQPVPQQFRPMPHQQPQQGNMPQPIIDFVNAITGGPNDVNVEIRVINGNGPNGNTTMLTGRPPTQPTFDASGAPVRIVWENGGMMVVPGDEEPIAEFINNLLNMFHVQPMQVGILPDHLRNLPMTSVNDKQVEDKAQCAVCLEFYSIEEKVAVLGCRHMFHRDCLEPWLKNKASCPVCRVDVNPYDWPGNERGERRADQSGRNAEQAGPPPEEQNHDDSGQSNQSQPSDTSMNMQDMDLD</sequence>
<evidence type="ECO:0000256" key="9">
    <source>
        <dbReference type="SAM" id="MobiDB-lite"/>
    </source>
</evidence>
<dbReference type="InterPro" id="IPR001841">
    <property type="entry name" value="Znf_RING"/>
</dbReference>
<dbReference type="STRING" id="2018661.A0A2A2KI75"/>
<evidence type="ECO:0000256" key="7">
    <source>
        <dbReference type="ARBA" id="ARBA00023136"/>
    </source>
</evidence>
<dbReference type="PANTHER" id="PTHR46539:SF25">
    <property type="entry name" value="(WILD MALAYSIAN BANANA) HYPOTHETICAL PROTEIN"/>
    <property type="match status" value="1"/>
</dbReference>
<feature type="compositionally biased region" description="Polar residues" evidence="9">
    <location>
        <begin position="1"/>
        <end position="45"/>
    </location>
</feature>
<evidence type="ECO:0000256" key="2">
    <source>
        <dbReference type="ARBA" id="ARBA00022692"/>
    </source>
</evidence>
<feature type="compositionally biased region" description="Low complexity" evidence="9">
    <location>
        <begin position="46"/>
        <end position="56"/>
    </location>
</feature>
<feature type="compositionally biased region" description="Basic and acidic residues" evidence="9">
    <location>
        <begin position="584"/>
        <end position="594"/>
    </location>
</feature>
<name>A0A2A2KI75_9BILA</name>
<feature type="region of interest" description="Disordered" evidence="9">
    <location>
        <begin position="581"/>
        <end position="635"/>
    </location>
</feature>
<feature type="compositionally biased region" description="Low complexity" evidence="9">
    <location>
        <begin position="80"/>
        <end position="89"/>
    </location>
</feature>
<keyword evidence="7" id="KW-0472">Membrane</keyword>
<evidence type="ECO:0000259" key="10">
    <source>
        <dbReference type="PROSITE" id="PS50089"/>
    </source>
</evidence>
<feature type="compositionally biased region" description="Low complexity" evidence="9">
    <location>
        <begin position="348"/>
        <end position="363"/>
    </location>
</feature>
<evidence type="ECO:0000313" key="11">
    <source>
        <dbReference type="EMBL" id="PAV73625.1"/>
    </source>
</evidence>
<feature type="compositionally biased region" description="Polar residues" evidence="9">
    <location>
        <begin position="615"/>
        <end position="629"/>
    </location>
</feature>
<evidence type="ECO:0000256" key="1">
    <source>
        <dbReference type="ARBA" id="ARBA00004370"/>
    </source>
</evidence>
<keyword evidence="6" id="KW-1133">Transmembrane helix</keyword>
<dbReference type="OrthoDB" id="8062037at2759"/>
<dbReference type="CDD" id="cd16454">
    <property type="entry name" value="RING-H2_PA-TM-RING"/>
    <property type="match status" value="1"/>
</dbReference>
<dbReference type="Pfam" id="PF13639">
    <property type="entry name" value="zf-RING_2"/>
    <property type="match status" value="1"/>
</dbReference>
<dbReference type="PROSITE" id="PS50089">
    <property type="entry name" value="ZF_RING_2"/>
    <property type="match status" value="1"/>
</dbReference>
<keyword evidence="4 8" id="KW-0863">Zinc-finger</keyword>
<dbReference type="SMART" id="SM00184">
    <property type="entry name" value="RING"/>
    <property type="match status" value="1"/>
</dbReference>
<evidence type="ECO:0000256" key="6">
    <source>
        <dbReference type="ARBA" id="ARBA00022989"/>
    </source>
</evidence>
<gene>
    <name evidence="11" type="ORF">WR25_00602</name>
</gene>
<feature type="region of interest" description="Disordered" evidence="9">
    <location>
        <begin position="319"/>
        <end position="372"/>
    </location>
</feature>
<evidence type="ECO:0000313" key="12">
    <source>
        <dbReference type="Proteomes" id="UP000218231"/>
    </source>
</evidence>
<feature type="compositionally biased region" description="Low complexity" evidence="9">
    <location>
        <begin position="161"/>
        <end position="171"/>
    </location>
</feature>
<keyword evidence="5" id="KW-0862">Zinc</keyword>
<feature type="region of interest" description="Disordered" evidence="9">
    <location>
        <begin position="1"/>
        <end position="89"/>
    </location>
</feature>
<dbReference type="SUPFAM" id="SSF57850">
    <property type="entry name" value="RING/U-box"/>
    <property type="match status" value="1"/>
</dbReference>
<protein>
    <recommendedName>
        <fullName evidence="10">RING-type domain-containing protein</fullName>
    </recommendedName>
</protein>
<comment type="subcellular location">
    <subcellularLocation>
        <location evidence="1">Membrane</location>
    </subcellularLocation>
</comment>
<dbReference type="GO" id="GO:0016020">
    <property type="term" value="C:membrane"/>
    <property type="evidence" value="ECO:0007669"/>
    <property type="project" value="UniProtKB-SubCell"/>
</dbReference>
<dbReference type="AlphaFoldDB" id="A0A2A2KI75"/>
<dbReference type="PANTHER" id="PTHR46539">
    <property type="entry name" value="E3 UBIQUITIN-PROTEIN LIGASE ATL42"/>
    <property type="match status" value="1"/>
</dbReference>
<feature type="domain" description="RING-type" evidence="10">
    <location>
        <begin position="533"/>
        <end position="574"/>
    </location>
</feature>
<evidence type="ECO:0000256" key="4">
    <source>
        <dbReference type="ARBA" id="ARBA00022771"/>
    </source>
</evidence>
<organism evidence="11 12">
    <name type="scientific">Diploscapter pachys</name>
    <dbReference type="NCBI Taxonomy" id="2018661"/>
    <lineage>
        <taxon>Eukaryota</taxon>
        <taxon>Metazoa</taxon>
        <taxon>Ecdysozoa</taxon>
        <taxon>Nematoda</taxon>
        <taxon>Chromadorea</taxon>
        <taxon>Rhabditida</taxon>
        <taxon>Rhabditina</taxon>
        <taxon>Rhabditomorpha</taxon>
        <taxon>Rhabditoidea</taxon>
        <taxon>Rhabditidae</taxon>
        <taxon>Diploscapter</taxon>
    </lineage>
</organism>
<proteinExistence type="predicted"/>
<dbReference type="EMBL" id="LIAE01008561">
    <property type="protein sequence ID" value="PAV73625.1"/>
    <property type="molecule type" value="Genomic_DNA"/>
</dbReference>
<reference evidence="11 12" key="1">
    <citation type="journal article" date="2017" name="Curr. Biol.">
        <title>Genome architecture and evolution of a unichromosomal asexual nematode.</title>
        <authorList>
            <person name="Fradin H."/>
            <person name="Zegar C."/>
            <person name="Gutwein M."/>
            <person name="Lucas J."/>
            <person name="Kovtun M."/>
            <person name="Corcoran D."/>
            <person name="Baugh L.R."/>
            <person name="Kiontke K."/>
            <person name="Gunsalus K."/>
            <person name="Fitch D.H."/>
            <person name="Piano F."/>
        </authorList>
    </citation>
    <scope>NUCLEOTIDE SEQUENCE [LARGE SCALE GENOMIC DNA]</scope>
    <source>
        <strain evidence="11">PF1309</strain>
    </source>
</reference>
<feature type="compositionally biased region" description="Low complexity" evidence="9">
    <location>
        <begin position="189"/>
        <end position="219"/>
    </location>
</feature>
<accession>A0A2A2KI75</accession>
<comment type="caution">
    <text evidence="11">The sequence shown here is derived from an EMBL/GenBank/DDBJ whole genome shotgun (WGS) entry which is preliminary data.</text>
</comment>
<dbReference type="Proteomes" id="UP000218231">
    <property type="component" value="Unassembled WGS sequence"/>
</dbReference>
<feature type="compositionally biased region" description="Pro residues" evidence="9">
    <location>
        <begin position="64"/>
        <end position="79"/>
    </location>
</feature>
<keyword evidence="3" id="KW-0479">Metal-binding</keyword>
<feature type="compositionally biased region" description="Basic residues" evidence="9">
    <location>
        <begin position="226"/>
        <end position="235"/>
    </location>
</feature>
<dbReference type="InterPro" id="IPR013083">
    <property type="entry name" value="Znf_RING/FYVE/PHD"/>
</dbReference>
<keyword evidence="12" id="KW-1185">Reference proteome</keyword>
<evidence type="ECO:0000256" key="3">
    <source>
        <dbReference type="ARBA" id="ARBA00022723"/>
    </source>
</evidence>
<keyword evidence="2" id="KW-0812">Transmembrane</keyword>